<dbReference type="GO" id="GO:0004930">
    <property type="term" value="F:G protein-coupled receptor activity"/>
    <property type="evidence" value="ECO:0007669"/>
    <property type="project" value="UniProtKB-KW"/>
</dbReference>
<keyword evidence="9" id="KW-0812">Transmembrane</keyword>
<dbReference type="InterPro" id="IPR043458">
    <property type="entry name" value="GPR158/179"/>
</dbReference>
<organism evidence="10 11">
    <name type="scientific">Dendroctonus ponderosae</name>
    <name type="common">Mountain pine beetle</name>
    <dbReference type="NCBI Taxonomy" id="77166"/>
    <lineage>
        <taxon>Eukaryota</taxon>
        <taxon>Metazoa</taxon>
        <taxon>Ecdysozoa</taxon>
        <taxon>Arthropoda</taxon>
        <taxon>Hexapoda</taxon>
        <taxon>Insecta</taxon>
        <taxon>Pterygota</taxon>
        <taxon>Neoptera</taxon>
        <taxon>Endopterygota</taxon>
        <taxon>Coleoptera</taxon>
        <taxon>Polyphaga</taxon>
        <taxon>Cucujiformia</taxon>
        <taxon>Curculionidae</taxon>
        <taxon>Scolytinae</taxon>
        <taxon>Dendroctonus</taxon>
    </lineage>
</organism>
<comment type="subcellular location">
    <subcellularLocation>
        <location evidence="1">Cell membrane</location>
        <topology evidence="1">Multi-pass membrane protein</topology>
    </subcellularLocation>
</comment>
<name>U4UX19_DENPD</name>
<evidence type="ECO:0000256" key="8">
    <source>
        <dbReference type="SAM" id="MobiDB-lite"/>
    </source>
</evidence>
<evidence type="ECO:0000256" key="4">
    <source>
        <dbReference type="ARBA" id="ARBA00023040"/>
    </source>
</evidence>
<keyword evidence="9" id="KW-0472">Membrane</keyword>
<sequence>MSAFFASNINFFLQKPANPDLMYIIYFVHTQLSVTLLLGLIFGSKVIMVIKNKGKQQEDGSSMVYKTPSKFLIKNRHETSQYTSANSSVAGQEVVYSKYSEQDIQEEFLRLYTQLELLKERNMRVGNRHLASKINAMQDAARMCDDNEKSSIIIRSSSSLCISQERSITDTADESYVKIKRQSVSFAVDSKSNDEPTVTIEHNSSNHAVGDTLTVPDQQPAIVISEETSKRKEDENTDIETDETSSTYPSSDTKKTSATDTNVMANKSLMIFLSYLNNKQPTNKFTIEKEQNDQIPFRDILKSEKRILRGVRMIWSGGISSSSSKGVFVYLLHMTCSDT</sequence>
<dbReference type="Proteomes" id="UP000030742">
    <property type="component" value="Unassembled WGS sequence"/>
</dbReference>
<keyword evidence="6" id="KW-0325">Glycoprotein</keyword>
<evidence type="ECO:0000256" key="1">
    <source>
        <dbReference type="ARBA" id="ARBA00004651"/>
    </source>
</evidence>
<evidence type="ECO:0000256" key="2">
    <source>
        <dbReference type="ARBA" id="ARBA00007242"/>
    </source>
</evidence>
<dbReference type="PANTHER" id="PTHR32546:SF29">
    <property type="entry name" value="G-PROTEIN COUPLED RECEPTORS FAMILY 3 PROFILE DOMAIN-CONTAINING PROTEIN"/>
    <property type="match status" value="1"/>
</dbReference>
<protein>
    <submittedName>
        <fullName evidence="10">Uncharacterized protein</fullName>
    </submittedName>
</protein>
<evidence type="ECO:0000256" key="6">
    <source>
        <dbReference type="ARBA" id="ARBA00023180"/>
    </source>
</evidence>
<keyword evidence="5" id="KW-0675">Receptor</keyword>
<evidence type="ECO:0000256" key="5">
    <source>
        <dbReference type="ARBA" id="ARBA00023170"/>
    </source>
</evidence>
<keyword evidence="3" id="KW-1003">Cell membrane</keyword>
<evidence type="ECO:0000256" key="3">
    <source>
        <dbReference type="ARBA" id="ARBA00022475"/>
    </source>
</evidence>
<evidence type="ECO:0000256" key="9">
    <source>
        <dbReference type="SAM" id="Phobius"/>
    </source>
</evidence>
<dbReference type="PANTHER" id="PTHR32546">
    <property type="entry name" value="G-PROTEIN COUPLED RECEPTOR 158-RELATED"/>
    <property type="match status" value="1"/>
</dbReference>
<reference evidence="10 11" key="1">
    <citation type="journal article" date="2013" name="Genome Biol.">
        <title>Draft genome of the mountain pine beetle, Dendroctonus ponderosae Hopkins, a major forest pest.</title>
        <authorList>
            <person name="Keeling C.I."/>
            <person name="Yuen M.M."/>
            <person name="Liao N.Y."/>
            <person name="Docking T.R."/>
            <person name="Chan S.K."/>
            <person name="Taylor G.A."/>
            <person name="Palmquist D.L."/>
            <person name="Jackman S.D."/>
            <person name="Nguyen A."/>
            <person name="Li M."/>
            <person name="Henderson H."/>
            <person name="Janes J.K."/>
            <person name="Zhao Y."/>
            <person name="Pandoh P."/>
            <person name="Moore R."/>
            <person name="Sperling F.A."/>
            <person name="Huber D.P."/>
            <person name="Birol I."/>
            <person name="Jones S.J."/>
            <person name="Bohlmann J."/>
        </authorList>
    </citation>
    <scope>NUCLEOTIDE SEQUENCE</scope>
</reference>
<dbReference type="OrthoDB" id="2129233at2759"/>
<evidence type="ECO:0000313" key="10">
    <source>
        <dbReference type="EMBL" id="ERL94856.1"/>
    </source>
</evidence>
<keyword evidence="9" id="KW-1133">Transmembrane helix</keyword>
<feature type="region of interest" description="Disordered" evidence="8">
    <location>
        <begin position="190"/>
        <end position="257"/>
    </location>
</feature>
<comment type="similarity">
    <text evidence="2">Belongs to the G-protein coupled receptor 3 family.</text>
</comment>
<gene>
    <name evidence="10" type="ORF">D910_12129</name>
</gene>
<dbReference type="AlphaFoldDB" id="U4UX19"/>
<feature type="transmembrane region" description="Helical" evidence="9">
    <location>
        <begin position="21"/>
        <end position="43"/>
    </location>
</feature>
<proteinExistence type="inferred from homology"/>
<dbReference type="GO" id="GO:0005886">
    <property type="term" value="C:plasma membrane"/>
    <property type="evidence" value="ECO:0007669"/>
    <property type="project" value="UniProtKB-SubCell"/>
</dbReference>
<keyword evidence="7" id="KW-0807">Transducer</keyword>
<accession>U4UX19</accession>
<evidence type="ECO:0000256" key="7">
    <source>
        <dbReference type="ARBA" id="ARBA00023224"/>
    </source>
</evidence>
<evidence type="ECO:0000313" key="11">
    <source>
        <dbReference type="Proteomes" id="UP000030742"/>
    </source>
</evidence>
<keyword evidence="4" id="KW-0297">G-protein coupled receptor</keyword>
<dbReference type="EMBL" id="KB632399">
    <property type="protein sequence ID" value="ERL94856.1"/>
    <property type="molecule type" value="Genomic_DNA"/>
</dbReference>